<evidence type="ECO:0000313" key="2">
    <source>
        <dbReference type="EMBL" id="MFD1367666.1"/>
    </source>
</evidence>
<accession>A0ABW4AA78</accession>
<protein>
    <submittedName>
        <fullName evidence="2">GTP-binding protein</fullName>
    </submittedName>
</protein>
<dbReference type="Gene3D" id="3.40.50.300">
    <property type="entry name" value="P-loop containing nucleotide triphosphate hydrolases"/>
    <property type="match status" value="1"/>
</dbReference>
<dbReference type="InterPro" id="IPR027417">
    <property type="entry name" value="P-loop_NTPase"/>
</dbReference>
<gene>
    <name evidence="2" type="ORF">ACFQ5G_20120</name>
</gene>
<dbReference type="RefSeq" id="WP_317795040.1">
    <property type="nucleotide sequence ID" value="NZ_AP028461.1"/>
</dbReference>
<dbReference type="EMBL" id="JBHTMK010000029">
    <property type="protein sequence ID" value="MFD1367666.1"/>
    <property type="molecule type" value="Genomic_DNA"/>
</dbReference>
<name>A0ABW4AA78_9ACTN</name>
<proteinExistence type="predicted"/>
<feature type="region of interest" description="Disordered" evidence="1">
    <location>
        <begin position="1"/>
        <end position="29"/>
    </location>
</feature>
<comment type="caution">
    <text evidence="2">The sequence shown here is derived from an EMBL/GenBank/DDBJ whole genome shotgun (WGS) entry which is preliminary data.</text>
</comment>
<dbReference type="Proteomes" id="UP001597183">
    <property type="component" value="Unassembled WGS sequence"/>
</dbReference>
<sequence length="639" mass="68930">MTSWEAGTTAQTGPASLIPHPRQAPDPLRGAAVGADPWWMDTMDAVIRTCQAHGRADLAERLARRRARLLHPQLRVLVTGPPQQGRSRLINALVNASVCGVLPDTDAGVPTVVRHADTPVAHLIRRDTPDADWTAAVGLQSRIPLVAERLGASLAEAAATLPAGAAVHVDIGVPRSLLAGGLVLIDAPALQVAAAAPDLADRVGADLVLWTCETGRQLGDDELAVLSVLGQSFPGLLVVLTKADYAADWRRDLADSRLRLNRAGIPAAVAAVSSSLRVHAVRTSDDALNRESGFADLLVHLRKMVEAKPDRLARATAGALTRVVLQELAVPLRAELDSQGDGGSSDAAAHLQATHRRLDDLRKCTVRWQNRLSDEVGDLMSDIEHDLRERVKALLAEADEFFTTNDPAKSWDEFEPWLRDALQEMATTSMTWLAERTEWMARRTADMFPPEAGDVLPSTALAVTDGGVLQGVSTLDAPPVATFTPGQKLFIGLRGSYGGVVMFGLATSLAGMSLINPISIGGGALFGGKSVRDESKTLLKRRQTEARNAVRQHVDDIFTKLNKDARDSVRRAQRALRDHFTAVTEDLQEETMESLRNAKAAADRDAAVREAHGRRLREELTRLAELHSQAQALTDRARA</sequence>
<dbReference type="SUPFAM" id="SSF52540">
    <property type="entry name" value="P-loop containing nucleoside triphosphate hydrolases"/>
    <property type="match status" value="1"/>
</dbReference>
<evidence type="ECO:0000256" key="1">
    <source>
        <dbReference type="SAM" id="MobiDB-lite"/>
    </source>
</evidence>
<organism evidence="2 3">
    <name type="scientific">Actinoplanes sichuanensis</name>
    <dbReference type="NCBI Taxonomy" id="512349"/>
    <lineage>
        <taxon>Bacteria</taxon>
        <taxon>Bacillati</taxon>
        <taxon>Actinomycetota</taxon>
        <taxon>Actinomycetes</taxon>
        <taxon>Micromonosporales</taxon>
        <taxon>Micromonosporaceae</taxon>
        <taxon>Actinoplanes</taxon>
    </lineage>
</organism>
<keyword evidence="3" id="KW-1185">Reference proteome</keyword>
<reference evidence="3" key="1">
    <citation type="journal article" date="2019" name="Int. J. Syst. Evol. Microbiol.">
        <title>The Global Catalogue of Microorganisms (GCM) 10K type strain sequencing project: providing services to taxonomists for standard genome sequencing and annotation.</title>
        <authorList>
            <consortium name="The Broad Institute Genomics Platform"/>
            <consortium name="The Broad Institute Genome Sequencing Center for Infectious Disease"/>
            <person name="Wu L."/>
            <person name="Ma J."/>
        </authorList>
    </citation>
    <scope>NUCLEOTIDE SEQUENCE [LARGE SCALE GENOMIC DNA]</scope>
    <source>
        <strain evidence="3">CCM 7526</strain>
    </source>
</reference>
<evidence type="ECO:0000313" key="3">
    <source>
        <dbReference type="Proteomes" id="UP001597183"/>
    </source>
</evidence>
<feature type="compositionally biased region" description="Polar residues" evidence="1">
    <location>
        <begin position="1"/>
        <end position="14"/>
    </location>
</feature>